<dbReference type="OrthoDB" id="9811590at2"/>
<evidence type="ECO:0000256" key="2">
    <source>
        <dbReference type="ARBA" id="ARBA00022475"/>
    </source>
</evidence>
<dbReference type="Pfam" id="PF02659">
    <property type="entry name" value="Mntp"/>
    <property type="match status" value="1"/>
</dbReference>
<dbReference type="InterPro" id="IPR003810">
    <property type="entry name" value="Mntp/YtaF"/>
</dbReference>
<evidence type="ECO:0000256" key="8">
    <source>
        <dbReference type="HAMAP-Rule" id="MF_01521"/>
    </source>
</evidence>
<dbReference type="InterPro" id="IPR022929">
    <property type="entry name" value="Put_MntP"/>
</dbReference>
<dbReference type="EMBL" id="SMAL01000006">
    <property type="protein sequence ID" value="TCT14364.1"/>
    <property type="molecule type" value="Genomic_DNA"/>
</dbReference>
<feature type="transmembrane region" description="Helical" evidence="8">
    <location>
        <begin position="127"/>
        <end position="148"/>
    </location>
</feature>
<keyword evidence="6 8" id="KW-0472">Membrane</keyword>
<feature type="transmembrane region" description="Helical" evidence="8">
    <location>
        <begin position="70"/>
        <end position="87"/>
    </location>
</feature>
<keyword evidence="2 8" id="KW-1003">Cell membrane</keyword>
<dbReference type="Proteomes" id="UP000294902">
    <property type="component" value="Unassembled WGS sequence"/>
</dbReference>
<sequence length="184" mass="20334">MGYLSILLIAIALASDAFAASLTFGMTKKIVVRYAFKIALYFGFFQWLMAFSGWFFCLFFRSVIEPVDHWISFGLLVAIGINTMLHSREEAQKVNSTSIGPMVFISLATSVDALATGVSFSVLNIDIIIPSLIIGSITFLLSFIGVYLGKKLKKIIKNQSIIYCLSGLILIIIGFSILLEHFLT</sequence>
<comment type="caution">
    <text evidence="9">The sequence shown here is derived from an EMBL/GenBank/DDBJ whole genome shotgun (WGS) entry which is preliminary data.</text>
</comment>
<dbReference type="HAMAP" id="MF_01521">
    <property type="entry name" value="MntP_pump"/>
    <property type="match status" value="1"/>
</dbReference>
<feature type="transmembrane region" description="Helical" evidence="8">
    <location>
        <begin position="38"/>
        <end position="64"/>
    </location>
</feature>
<feature type="transmembrane region" description="Helical" evidence="8">
    <location>
        <begin position="6"/>
        <end position="26"/>
    </location>
</feature>
<gene>
    <name evidence="8" type="primary">mntP</name>
    <name evidence="9" type="ORF">EDC18_106168</name>
</gene>
<dbReference type="AlphaFoldDB" id="A0A4R3MJB7"/>
<dbReference type="RefSeq" id="WP_132252682.1">
    <property type="nucleotide sequence ID" value="NZ_SMAL01000006.1"/>
</dbReference>
<evidence type="ECO:0000256" key="3">
    <source>
        <dbReference type="ARBA" id="ARBA00022692"/>
    </source>
</evidence>
<evidence type="ECO:0000256" key="6">
    <source>
        <dbReference type="ARBA" id="ARBA00023136"/>
    </source>
</evidence>
<dbReference type="PANTHER" id="PTHR35529:SF1">
    <property type="entry name" value="MANGANESE EFFLUX PUMP MNTP-RELATED"/>
    <property type="match status" value="1"/>
</dbReference>
<comment type="subcellular location">
    <subcellularLocation>
        <location evidence="8">Cell membrane</location>
        <topology evidence="8">Multi-pass membrane protein</topology>
    </subcellularLocation>
</comment>
<comment type="function">
    <text evidence="8">Probably functions as a manganese efflux pump.</text>
</comment>
<comment type="similarity">
    <text evidence="8">Belongs to the MntP (TC 9.B.29) family.</text>
</comment>
<keyword evidence="4 8" id="KW-1133">Transmembrane helix</keyword>
<evidence type="ECO:0000256" key="7">
    <source>
        <dbReference type="ARBA" id="ARBA00023211"/>
    </source>
</evidence>
<keyword evidence="5 8" id="KW-0406">Ion transport</keyword>
<evidence type="ECO:0000256" key="1">
    <source>
        <dbReference type="ARBA" id="ARBA00022448"/>
    </source>
</evidence>
<dbReference type="PANTHER" id="PTHR35529">
    <property type="entry name" value="MANGANESE EFFLUX PUMP MNTP-RELATED"/>
    <property type="match status" value="1"/>
</dbReference>
<name>A0A4R3MJB7_9FIRM</name>
<proteinExistence type="inferred from homology"/>
<evidence type="ECO:0000313" key="9">
    <source>
        <dbReference type="EMBL" id="TCT14364.1"/>
    </source>
</evidence>
<accession>A0A4R3MJB7</accession>
<dbReference type="GO" id="GO:0005886">
    <property type="term" value="C:plasma membrane"/>
    <property type="evidence" value="ECO:0007669"/>
    <property type="project" value="UniProtKB-SubCell"/>
</dbReference>
<feature type="transmembrane region" description="Helical" evidence="8">
    <location>
        <begin position="99"/>
        <end position="121"/>
    </location>
</feature>
<evidence type="ECO:0000256" key="4">
    <source>
        <dbReference type="ARBA" id="ARBA00022989"/>
    </source>
</evidence>
<reference evidence="9 10" key="1">
    <citation type="submission" date="2019-03" db="EMBL/GenBank/DDBJ databases">
        <title>Genomic Encyclopedia of Type Strains, Phase IV (KMG-IV): sequencing the most valuable type-strain genomes for metagenomic binning, comparative biology and taxonomic classification.</title>
        <authorList>
            <person name="Goeker M."/>
        </authorList>
    </citation>
    <scope>NUCLEOTIDE SEQUENCE [LARGE SCALE GENOMIC DNA]</scope>
    <source>
        <strain evidence="9 10">DSM 24629</strain>
    </source>
</reference>
<dbReference type="GO" id="GO:0005384">
    <property type="term" value="F:manganese ion transmembrane transporter activity"/>
    <property type="evidence" value="ECO:0007669"/>
    <property type="project" value="UniProtKB-UniRule"/>
</dbReference>
<protein>
    <recommendedName>
        <fullName evidence="8">Putative manganese efflux pump MntP</fullName>
    </recommendedName>
</protein>
<keyword evidence="1 8" id="KW-0813">Transport</keyword>
<feature type="transmembrane region" description="Helical" evidence="8">
    <location>
        <begin position="160"/>
        <end position="179"/>
    </location>
</feature>
<keyword evidence="3 8" id="KW-0812">Transmembrane</keyword>
<keyword evidence="10" id="KW-1185">Reference proteome</keyword>
<organism evidence="9 10">
    <name type="scientific">Natranaerovirga pectinivora</name>
    <dbReference type="NCBI Taxonomy" id="682400"/>
    <lineage>
        <taxon>Bacteria</taxon>
        <taxon>Bacillati</taxon>
        <taxon>Bacillota</taxon>
        <taxon>Clostridia</taxon>
        <taxon>Lachnospirales</taxon>
        <taxon>Natranaerovirgaceae</taxon>
        <taxon>Natranaerovirga</taxon>
    </lineage>
</organism>
<evidence type="ECO:0000313" key="10">
    <source>
        <dbReference type="Proteomes" id="UP000294902"/>
    </source>
</evidence>
<evidence type="ECO:0000256" key="5">
    <source>
        <dbReference type="ARBA" id="ARBA00023065"/>
    </source>
</evidence>
<keyword evidence="7 8" id="KW-0464">Manganese</keyword>